<evidence type="ECO:0000313" key="1">
    <source>
        <dbReference type="EMBL" id="KKN77988.1"/>
    </source>
</evidence>
<gene>
    <name evidence="1" type="ORF">LCGC14_0355530</name>
</gene>
<protein>
    <submittedName>
        <fullName evidence="1">Uncharacterized protein</fullName>
    </submittedName>
</protein>
<organism evidence="1">
    <name type="scientific">marine sediment metagenome</name>
    <dbReference type="NCBI Taxonomy" id="412755"/>
    <lineage>
        <taxon>unclassified sequences</taxon>
        <taxon>metagenomes</taxon>
        <taxon>ecological metagenomes</taxon>
    </lineage>
</organism>
<comment type="caution">
    <text evidence="1">The sequence shown here is derived from an EMBL/GenBank/DDBJ whole genome shotgun (WGS) entry which is preliminary data.</text>
</comment>
<dbReference type="AlphaFoldDB" id="A0A0F9WHW0"/>
<sequence length="61" mass="6952">MTSEPDKPSVDMKTIVRAIDYRMDVRDSLLQRAVRDGYAEWVKSCVLTDKGKSLLEDKPHG</sequence>
<dbReference type="EMBL" id="LAZR01000271">
    <property type="protein sequence ID" value="KKN77988.1"/>
    <property type="molecule type" value="Genomic_DNA"/>
</dbReference>
<name>A0A0F9WHW0_9ZZZZ</name>
<proteinExistence type="predicted"/>
<reference evidence="1" key="1">
    <citation type="journal article" date="2015" name="Nature">
        <title>Complex archaea that bridge the gap between prokaryotes and eukaryotes.</title>
        <authorList>
            <person name="Spang A."/>
            <person name="Saw J.H."/>
            <person name="Jorgensen S.L."/>
            <person name="Zaremba-Niedzwiedzka K."/>
            <person name="Martijn J."/>
            <person name="Lind A.E."/>
            <person name="van Eijk R."/>
            <person name="Schleper C."/>
            <person name="Guy L."/>
            <person name="Ettema T.J."/>
        </authorList>
    </citation>
    <scope>NUCLEOTIDE SEQUENCE</scope>
</reference>
<accession>A0A0F9WHW0</accession>